<dbReference type="InterPro" id="IPR043504">
    <property type="entry name" value="Peptidase_S1_PA_chymotrypsin"/>
</dbReference>
<dbReference type="InterPro" id="IPR001314">
    <property type="entry name" value="Peptidase_S1A"/>
</dbReference>
<dbReference type="InParanoid" id="A0A7N6AQF7"/>
<sequence>MSENRNTGGPEAGTRDLSSKTGRLGSSGAVLIERDPLLPPVRAMAFCKLFSVLVLIHNTGGLLGGQDAPKGRWPWMIHLNITSDGVNRWRCGGTILDNQWVLTAAHCFDDNLKPNLRRSMVWAGSHELQKGFHQYMGIRTVVMHSQYGKQGNRYINDIALVKLTKPLKLSDNIKALKLPSNSDNFSPSSECWITGWGNTDNDVPLRDPEPLQELQINIVSQAECQRHYPGLTSDNLCAGGYGRGAGKGDYGGPLVCRTDKDFVQVGIISYGSADDCGLQCQPDVYTRVSTYLHFIYDYIHDGNSQSGSTSSRSDTLQYCALETER</sequence>
<keyword evidence="3" id="KW-0378">Hydrolase</keyword>
<dbReference type="Ensembl" id="ENSATET00000047560.2">
    <property type="protein sequence ID" value="ENSATEP00000051671.2"/>
    <property type="gene ID" value="ENSATEG00000033275.1"/>
</dbReference>
<feature type="region of interest" description="Disordered" evidence="6">
    <location>
        <begin position="1"/>
        <end position="21"/>
    </location>
</feature>
<dbReference type="FunFam" id="2.40.10.10:FF:000024">
    <property type="entry name" value="Serine protease 53"/>
    <property type="match status" value="1"/>
</dbReference>
<dbReference type="PROSITE" id="PS00134">
    <property type="entry name" value="TRYPSIN_HIS"/>
    <property type="match status" value="1"/>
</dbReference>
<keyword evidence="5" id="KW-1015">Disulfide bond</keyword>
<dbReference type="PANTHER" id="PTHR24252">
    <property type="entry name" value="ACROSIN-RELATED"/>
    <property type="match status" value="1"/>
</dbReference>
<dbReference type="GeneTree" id="ENSGT00940000163009"/>
<evidence type="ECO:0000256" key="2">
    <source>
        <dbReference type="ARBA" id="ARBA00022729"/>
    </source>
</evidence>
<dbReference type="SMART" id="SM00020">
    <property type="entry name" value="Tryp_SPc"/>
    <property type="match status" value="1"/>
</dbReference>
<dbReference type="AlphaFoldDB" id="A0A7N6AQF7"/>
<keyword evidence="9" id="KW-1185">Reference proteome</keyword>
<evidence type="ECO:0000256" key="4">
    <source>
        <dbReference type="ARBA" id="ARBA00022825"/>
    </source>
</evidence>
<protein>
    <recommendedName>
        <fullName evidence="7">Peptidase S1 domain-containing protein</fullName>
    </recommendedName>
</protein>
<dbReference type="PROSITE" id="PS50240">
    <property type="entry name" value="TRYPSIN_DOM"/>
    <property type="match status" value="1"/>
</dbReference>
<feature type="domain" description="Peptidase S1" evidence="7">
    <location>
        <begin position="62"/>
        <end position="300"/>
    </location>
</feature>
<dbReference type="GO" id="GO:0006508">
    <property type="term" value="P:proteolysis"/>
    <property type="evidence" value="ECO:0007669"/>
    <property type="project" value="UniProtKB-KW"/>
</dbReference>
<reference evidence="8" key="1">
    <citation type="submission" date="2021-04" db="EMBL/GenBank/DDBJ databases">
        <authorList>
            <consortium name="Wellcome Sanger Institute Data Sharing"/>
        </authorList>
    </citation>
    <scope>NUCLEOTIDE SEQUENCE [LARGE SCALE GENOMIC DNA]</scope>
</reference>
<evidence type="ECO:0000313" key="8">
    <source>
        <dbReference type="Ensembl" id="ENSATEP00000051671.2"/>
    </source>
</evidence>
<dbReference type="InterPro" id="IPR009003">
    <property type="entry name" value="Peptidase_S1_PA"/>
</dbReference>
<accession>A0A7N6AQF7</accession>
<dbReference type="SUPFAM" id="SSF50494">
    <property type="entry name" value="Trypsin-like serine proteases"/>
    <property type="match status" value="1"/>
</dbReference>
<dbReference type="InterPro" id="IPR001254">
    <property type="entry name" value="Trypsin_dom"/>
</dbReference>
<evidence type="ECO:0000256" key="6">
    <source>
        <dbReference type="SAM" id="MobiDB-lite"/>
    </source>
</evidence>
<evidence type="ECO:0000256" key="1">
    <source>
        <dbReference type="ARBA" id="ARBA00022670"/>
    </source>
</evidence>
<name>A0A7N6AQF7_ANATE</name>
<evidence type="ECO:0000256" key="3">
    <source>
        <dbReference type="ARBA" id="ARBA00022801"/>
    </source>
</evidence>
<evidence type="ECO:0000259" key="7">
    <source>
        <dbReference type="PROSITE" id="PS50240"/>
    </source>
</evidence>
<evidence type="ECO:0000313" key="9">
    <source>
        <dbReference type="Proteomes" id="UP000265040"/>
    </source>
</evidence>
<keyword evidence="4" id="KW-0720">Serine protease</keyword>
<dbReference type="CDD" id="cd00190">
    <property type="entry name" value="Tryp_SPc"/>
    <property type="match status" value="1"/>
</dbReference>
<proteinExistence type="predicted"/>
<dbReference type="Gene3D" id="2.40.10.10">
    <property type="entry name" value="Trypsin-like serine proteases"/>
    <property type="match status" value="2"/>
</dbReference>
<evidence type="ECO:0000256" key="5">
    <source>
        <dbReference type="ARBA" id="ARBA00023157"/>
    </source>
</evidence>
<dbReference type="GO" id="GO:0004252">
    <property type="term" value="F:serine-type endopeptidase activity"/>
    <property type="evidence" value="ECO:0007669"/>
    <property type="project" value="InterPro"/>
</dbReference>
<keyword evidence="1" id="KW-0645">Protease</keyword>
<reference evidence="8" key="2">
    <citation type="submission" date="2025-08" db="UniProtKB">
        <authorList>
            <consortium name="Ensembl"/>
        </authorList>
    </citation>
    <scope>IDENTIFICATION</scope>
</reference>
<dbReference type="Pfam" id="PF00089">
    <property type="entry name" value="Trypsin"/>
    <property type="match status" value="1"/>
</dbReference>
<dbReference type="Proteomes" id="UP000265040">
    <property type="component" value="Chromosome 8"/>
</dbReference>
<dbReference type="PRINTS" id="PR00722">
    <property type="entry name" value="CHYMOTRYPSIN"/>
</dbReference>
<organism evidence="8 9">
    <name type="scientific">Anabas testudineus</name>
    <name type="common">Climbing perch</name>
    <name type="synonym">Anthias testudineus</name>
    <dbReference type="NCBI Taxonomy" id="64144"/>
    <lineage>
        <taxon>Eukaryota</taxon>
        <taxon>Metazoa</taxon>
        <taxon>Chordata</taxon>
        <taxon>Craniata</taxon>
        <taxon>Vertebrata</taxon>
        <taxon>Euteleostomi</taxon>
        <taxon>Actinopterygii</taxon>
        <taxon>Neopterygii</taxon>
        <taxon>Teleostei</taxon>
        <taxon>Neoteleostei</taxon>
        <taxon>Acanthomorphata</taxon>
        <taxon>Anabantaria</taxon>
        <taxon>Anabantiformes</taxon>
        <taxon>Anabantoidei</taxon>
        <taxon>Anabantidae</taxon>
        <taxon>Anabas</taxon>
    </lineage>
</organism>
<keyword evidence="2" id="KW-0732">Signal</keyword>
<dbReference type="InterPro" id="IPR018114">
    <property type="entry name" value="TRYPSIN_HIS"/>
</dbReference>
<reference evidence="8" key="3">
    <citation type="submission" date="2025-09" db="UniProtKB">
        <authorList>
            <consortium name="Ensembl"/>
        </authorList>
    </citation>
    <scope>IDENTIFICATION</scope>
</reference>
<dbReference type="PANTHER" id="PTHR24252:SF18">
    <property type="entry name" value="OVOCHYMASE 1"/>
    <property type="match status" value="1"/>
</dbReference>